<dbReference type="GO" id="GO:0030897">
    <property type="term" value="C:HOPS complex"/>
    <property type="evidence" value="ECO:0007669"/>
    <property type="project" value="TreeGrafter"/>
</dbReference>
<dbReference type="PANTHER" id="PTHR12616:SF1">
    <property type="entry name" value="VACUOLAR PROTEIN SORTING-ASSOCIATED PROTEIN 41 HOMOLOG"/>
    <property type="match status" value="1"/>
</dbReference>
<keyword evidence="8" id="KW-1185">Reference proteome</keyword>
<dbReference type="SMART" id="SM00299">
    <property type="entry name" value="CLH"/>
    <property type="match status" value="1"/>
</dbReference>
<dbReference type="EnsemblMetazoa" id="XM_021052675.2">
    <property type="protein sequence ID" value="XP_020908334.1"/>
    <property type="gene ID" value="LOC110246341"/>
</dbReference>
<protein>
    <recommendedName>
        <fullName evidence="3">Vacuolar protein sorting-associated protein 41 homolog</fullName>
    </recommendedName>
</protein>
<dbReference type="OMA" id="MELIATH"/>
<evidence type="ECO:0000259" key="5">
    <source>
        <dbReference type="Pfam" id="PF23411"/>
    </source>
</evidence>
<keyword evidence="1" id="KW-0813">Transport</keyword>
<evidence type="ECO:0000256" key="1">
    <source>
        <dbReference type="ARBA" id="ARBA00022448"/>
    </source>
</evidence>
<dbReference type="Gene3D" id="1.25.40.10">
    <property type="entry name" value="Tetratricopeptide repeat domain"/>
    <property type="match status" value="1"/>
</dbReference>
<sequence length="564" mass="65532">RAENVAAKRPQLRIVSVTGFHDNEEMSADALSIRGYGHYRCDDYHLENVAEDNLFYIVSPKDIVLAKPRDMDDHISWLMQHSKYEEALSAVEFHRKEVKKHNYQEIGRAYLKSLMDSENYEQAARICVKVLGDDKKLWEDEVYKYARKNQLKAIAPFIPRGKVKLSSAIYEMVLYDFLKTDYQKFQDMIKEWPAELYSIQAIISAVQEQLEKDPKNQVLLETLGEMYTKQKRYDKSLAIYLQLGHKNVFNLIHVHNLFKSIKDKIVMLIEFHPSKAIKMFLDNTDKVPVDDVVRQLSKRPELQHMYLDTLLQKDPEAGQDYHELQVALYAEYERDRLLPFLRNSNYYPLQKALAECEQRHLIPEMVFLHSRMGNNKKALHLIIEELQDVEKAIEFCMEQNDEDLWEDLIKCSLDKPAFITCLLHNIGTHVDPIKLIQRIPAGMNIPGLRDSLVKILQDYNLQISLREGCEKILVKDSASLMQRLNKVQQRGVGVDDETTCSGCRANVIAEDSRNASNILVFFCKHVYHEDCLPSVRNLGPFCQICTGKTQRLRTIKSRSGSIYK</sequence>
<feature type="domain" description="Vps41 C-terminal RING finger" evidence="6">
    <location>
        <begin position="499"/>
        <end position="545"/>
    </location>
</feature>
<dbReference type="InterPro" id="IPR016024">
    <property type="entry name" value="ARM-type_fold"/>
</dbReference>
<dbReference type="InterPro" id="IPR057780">
    <property type="entry name" value="Beta-prop_Vps41"/>
</dbReference>
<dbReference type="InterPro" id="IPR057779">
    <property type="entry name" value="Znf_RING_Vps41"/>
</dbReference>
<evidence type="ECO:0000313" key="8">
    <source>
        <dbReference type="Proteomes" id="UP000887567"/>
    </source>
</evidence>
<evidence type="ECO:0000256" key="2">
    <source>
        <dbReference type="ARBA" id="ARBA00022927"/>
    </source>
</evidence>
<dbReference type="FunFam" id="1.25.40.10:FF:001057">
    <property type="entry name" value="Vacuolar protein sorting-associated protein 41 homolog"/>
    <property type="match status" value="1"/>
</dbReference>
<dbReference type="InterPro" id="IPR045111">
    <property type="entry name" value="Vps41/Vps8"/>
</dbReference>
<dbReference type="AlphaFoldDB" id="A0A913XR07"/>
<feature type="domain" description="Vps41 beta-propeller" evidence="5">
    <location>
        <begin position="4"/>
        <end position="67"/>
    </location>
</feature>
<keyword evidence="2" id="KW-0653">Protein transport</keyword>
<dbReference type="InterPro" id="IPR011990">
    <property type="entry name" value="TPR-like_helical_dom_sf"/>
</dbReference>
<dbReference type="PANTHER" id="PTHR12616">
    <property type="entry name" value="VACUOLAR PROTEIN SORTING VPS41"/>
    <property type="match status" value="1"/>
</dbReference>
<dbReference type="PROSITE" id="PS50236">
    <property type="entry name" value="CHCR"/>
    <property type="match status" value="1"/>
</dbReference>
<evidence type="ECO:0000256" key="3">
    <source>
        <dbReference type="ARBA" id="ARBA00029538"/>
    </source>
</evidence>
<dbReference type="GO" id="GO:0034058">
    <property type="term" value="P:endosomal vesicle fusion"/>
    <property type="evidence" value="ECO:0007669"/>
    <property type="project" value="TreeGrafter"/>
</dbReference>
<dbReference type="SUPFAM" id="SSF57850">
    <property type="entry name" value="RING/U-box"/>
    <property type="match status" value="1"/>
</dbReference>
<feature type="repeat" description="CHCR" evidence="4">
    <location>
        <begin position="277"/>
        <end position="421"/>
    </location>
</feature>
<dbReference type="GO" id="GO:0005770">
    <property type="term" value="C:late endosome"/>
    <property type="evidence" value="ECO:0007669"/>
    <property type="project" value="TreeGrafter"/>
</dbReference>
<dbReference type="GO" id="GO:0009267">
    <property type="term" value="P:cellular response to starvation"/>
    <property type="evidence" value="ECO:0007669"/>
    <property type="project" value="TreeGrafter"/>
</dbReference>
<dbReference type="GeneID" id="110246341"/>
<evidence type="ECO:0000313" key="7">
    <source>
        <dbReference type="EnsemblMetazoa" id="XP_020908334.1"/>
    </source>
</evidence>
<dbReference type="GO" id="GO:0016236">
    <property type="term" value="P:macroautophagy"/>
    <property type="evidence" value="ECO:0007669"/>
    <property type="project" value="TreeGrafter"/>
</dbReference>
<dbReference type="Proteomes" id="UP000887567">
    <property type="component" value="Unplaced"/>
</dbReference>
<organism evidence="7 8">
    <name type="scientific">Exaiptasia diaphana</name>
    <name type="common">Tropical sea anemone</name>
    <name type="synonym">Aiptasia pulchella</name>
    <dbReference type="NCBI Taxonomy" id="2652724"/>
    <lineage>
        <taxon>Eukaryota</taxon>
        <taxon>Metazoa</taxon>
        <taxon>Cnidaria</taxon>
        <taxon>Anthozoa</taxon>
        <taxon>Hexacorallia</taxon>
        <taxon>Actiniaria</taxon>
        <taxon>Aiptasiidae</taxon>
        <taxon>Exaiptasia</taxon>
    </lineage>
</organism>
<name>A0A913XR07_EXADI</name>
<evidence type="ECO:0000259" key="6">
    <source>
        <dbReference type="Pfam" id="PF23555"/>
    </source>
</evidence>
<dbReference type="Pfam" id="PF23556">
    <property type="entry name" value="TPR_Vps41"/>
    <property type="match status" value="1"/>
</dbReference>
<dbReference type="SUPFAM" id="SSF48371">
    <property type="entry name" value="ARM repeat"/>
    <property type="match status" value="1"/>
</dbReference>
<accession>A0A913XR07</accession>
<proteinExistence type="predicted"/>
<dbReference type="Pfam" id="PF23555">
    <property type="entry name" value="zf-RING_Vps41"/>
    <property type="match status" value="1"/>
</dbReference>
<dbReference type="GO" id="GO:0006623">
    <property type="term" value="P:protein targeting to vacuole"/>
    <property type="evidence" value="ECO:0007669"/>
    <property type="project" value="InterPro"/>
</dbReference>
<dbReference type="OrthoDB" id="244107at2759"/>
<dbReference type="KEGG" id="epa:110246341"/>
<dbReference type="InterPro" id="IPR000547">
    <property type="entry name" value="Clathrin_H-chain/VPS_repeat"/>
</dbReference>
<dbReference type="SUPFAM" id="SSF48452">
    <property type="entry name" value="TPR-like"/>
    <property type="match status" value="1"/>
</dbReference>
<dbReference type="Pfam" id="PF23411">
    <property type="entry name" value="Beta-prop_Vps41"/>
    <property type="match status" value="1"/>
</dbReference>
<dbReference type="RefSeq" id="XP_020908334.1">
    <property type="nucleotide sequence ID" value="XM_021052675.2"/>
</dbReference>
<evidence type="ECO:0000256" key="4">
    <source>
        <dbReference type="PROSITE-ProRule" id="PRU01006"/>
    </source>
</evidence>
<reference evidence="7" key="1">
    <citation type="submission" date="2022-11" db="UniProtKB">
        <authorList>
            <consortium name="EnsemblMetazoa"/>
        </authorList>
    </citation>
    <scope>IDENTIFICATION</scope>
</reference>